<dbReference type="Pfam" id="PF25037">
    <property type="entry name" value="VPS13_C"/>
    <property type="match status" value="1"/>
</dbReference>
<dbReference type="Proteomes" id="UP000075243">
    <property type="component" value="Chromosome 6"/>
</dbReference>
<dbReference type="Pfam" id="PF25036">
    <property type="entry name" value="VPS13_VAB"/>
    <property type="match status" value="1"/>
</dbReference>
<dbReference type="Pfam" id="PF06101">
    <property type="entry name" value="Vps62"/>
    <property type="match status" value="3"/>
</dbReference>
<dbReference type="OMA" id="CGRIRCA"/>
<dbReference type="PANTHER" id="PTHR16166">
    <property type="entry name" value="VACUOLAR PROTEIN SORTING-ASSOCIATED PROTEIN VPS13"/>
    <property type="match status" value="1"/>
</dbReference>
<gene>
    <name evidence="3" type="ORF">KK1_013330</name>
</gene>
<dbReference type="Gramene" id="C.cajan_12932.t">
    <property type="protein sequence ID" value="C.cajan_12932.t"/>
    <property type="gene ID" value="C.cajan_12932"/>
</dbReference>
<dbReference type="STRING" id="3821.A0A151TJ05"/>
<keyword evidence="4" id="KW-1185">Reference proteome</keyword>
<evidence type="ECO:0000259" key="1">
    <source>
        <dbReference type="Pfam" id="PF25036"/>
    </source>
</evidence>
<evidence type="ECO:0000313" key="3">
    <source>
        <dbReference type="EMBL" id="KYP67013.1"/>
    </source>
</evidence>
<name>A0A151TJ05_CAJCA</name>
<dbReference type="InterPro" id="IPR026847">
    <property type="entry name" value="VPS13"/>
</dbReference>
<protein>
    <submittedName>
        <fullName evidence="3">Vacuolar protein sorting-associated protein 13a</fullName>
    </submittedName>
</protein>
<dbReference type="PANTHER" id="PTHR16166:SF137">
    <property type="entry name" value="PLECKSTRIN HOMOLOGY (PH) DOMAIN-CONTAINING PROTEIN"/>
    <property type="match status" value="1"/>
</dbReference>
<sequence>MNFTFSILRLFMAVEDDILAFLRMTSKKMTIVCSHFDKVGTIKNHHTDQTYAFWRPHAPPGFAVLGDYLTPLDKPPTKGVLALNTNSVSLKRPISFRLIWPPLTSVGFKAEEVDSSELLWKAEADAICSIWFPEAPKGYVALGCIVTHGKTPPPLSSAFCIPSSFVSPCSLRDCITIGTSDISPSSVAFWRVDNSVGTFLPVDPISLGLMGKAYELRCIKYDFLKPSSAALSSLDSHAPSVGHQALQPDQSIDANSNRRYEPVASFELVWWNQGSNSRKKLSIWRPVVPMGKIYFGDIAVKGYEPPNTCIVVHDSRDEDIFKTPLDFQLVGQIKKQRGMESISFWLPQAPPGFVSLGCVACKGKPKQNDFSTLRCMRSDLVAGDKFLEENVWDTSDAKHVTEPFSIWAVGNELGTFIVRGGFKRPPRRFALKLADSNVPSGSDVTVIDAGIGTFSMALFDDYSGLMVPLFNISLSGITFSLHGRTGYLNCTVGFSLAARSYNDKYEAWEPLVEPVDGFLRYQYDLNALAATSQLRLTSTRDLNLNVSVSNANMIIQAYASWNNLSHAHECYKNRVKIHFLQFPRVEGSDSQQYTVAVRLSPYQSLPSDALVHQQSARTRGRRAHHLLPSDLELVKWNEIFFFKVDSLDYHSLELILTDMGKGIPVGFFSASLNEIARTIEDSSHPQNFVNKLNWIDFYPNGVMLRFQEAYCKKPCKLQCAILVHNSEVEINNELSNYDAHKSGFIQISPSKEGPWTTVRLNYAAPAACWRLGNVVVASEASVKDGNRYVNIRSLVSVRNNTNFVLDLCLTSKTSSEKVHLLKDSSNSESIQTESNRIQTDEFFETEELTPHIGWVSCSGYSGNHMSDRGKSQQVFPGIDLPPGWEWIDDWHLDTKSPNTSDGWIYAPDVESLRWPESFGPKESFNSARQRRWLRSRKLIVEDLKHEISVGQLQPGETVPLPLSGLTQSVQYFLQLRPLTSPTLCEYSWSTVVDRPRQSEDVGRGGQFSNLWVSALSESEELLCCSEIHGTSGGSHKLWFCVSIQATEIAKDIHSDAIQDWCLVVKSPLTISNFLPLAAEYSVLEMQSSGHFLACSRGVFLSGKTVQIYNADIRNPLFLSLLPQRGWLPIHEAVLISHPHENPSKTISLRSSISGRVIQIILEQNYDKEHTLLAKTIRVYAPYWLEIARCPPLTFRILDMSGKRHMPKVAAQFQTNKKNGLILEEITEEEIYDGYTIASALNFNMLALSVAIAQSGNEHFGPVTDLAPLGDMDGSLDIYAYDGDGNCLRLIISTKPCPYQSVPTKVISVRPFMTFTNRLGQDIFIKLSTEDEPKVLHASDSRVYFVCRGIGGPEKLQAMLNLLLRISIIGEIQNVPLLYLDSRDMPELSWAEFKVATIRRMRCWYMKSLQFLLGKFYVLIPANITCNKVIVKLVIEFRMNHEEEYGTSWSFPLQIVKEDTISLVLRMNDGTIKFLRTEIRGYEEGSRFIVVFRLGSTDGPIRIENRTADKALKIRQSGFGEDVWIQLQPLSTTNFSWEAPYGNKFLDAKLSDDDSNTIWKLDLERTGLSSAELGLQFHVIDRGDVIIAKFTDNRIPSSSSYEEIRGLMSAGKGGASGVQAEMQSSVTPFEFLIELGVVGISLVDHRPKELSYLYLERLFLTYSTGYDGGKTSRFKLIFGYLQLDNQLPLTLMPVLLAPEQISDVQHPVFKMTITMQNENKDGIQVYPYVYIRVTDKCWRLEIHEPIIWAIMDFYNNLQLDRLPKSSTVTEVDPEIRFDLIDVSEVRLKFSLETAPGQRPHGVLGIWSPILSAVGNAFKIQVHLRRVMHRDRFMRKSSIVPAIGNRIWRDLIHNPLHLIFSVDVLGMTSSTLASISRGFAELSTDGQFLQLRAKQVRSRRITGVGDGIIQGTEALAQGVAFGVSGVVRKPVESARQNGILGLAHGLGRAFLGFIVQPVSGALDFFSLTVDGIGASCSKCFEVFNSKTSFHRIRNPRAVHSDGILREYCEREAIGQMVLYLGEASRQFGCTEIFKEPSKFALSDYYEEHFTVPHQRIVLVTNKRIMLLQCLAPDKMDKKPCKIIWDVPWDELMALELAKAGSSQPSFLILHLKHFRRSENFVRVIKCNSVEVFEGREPQAIKICSVVHRTWKAYQSNAKSMILKVPSSQRHVYFSWTEVDSREPRTHNKAIISSRDMSSYSTASDDRRFVRHSITFSKIWSSEQEYKGRCSLCSRKQISQDARICSIWRPVCPDGYIYIGDIARVGIHPPNVAAVYRKIDGFFALPMGYDLVWRNCSEDYVSSVSIWHPRAPDGFVAPGCVAVAGYSEPEPDLVYCVAESLVEETEFEDLKVWSAPDSYPWTCHIYQVKSDALHFVGLRQSKEDSNWKPKRVCDDPHCQLPSP</sequence>
<reference evidence="3 4" key="1">
    <citation type="journal article" date="2012" name="Nat. Biotechnol.">
        <title>Draft genome sequence of pigeonpea (Cajanus cajan), an orphan legume crop of resource-poor farmers.</title>
        <authorList>
            <person name="Varshney R.K."/>
            <person name="Chen W."/>
            <person name="Li Y."/>
            <person name="Bharti A.K."/>
            <person name="Saxena R.K."/>
            <person name="Schlueter J.A."/>
            <person name="Donoghue M.T."/>
            <person name="Azam S."/>
            <person name="Fan G."/>
            <person name="Whaley A.M."/>
            <person name="Farmer A.D."/>
            <person name="Sheridan J."/>
            <person name="Iwata A."/>
            <person name="Tuteja R."/>
            <person name="Penmetsa R.V."/>
            <person name="Wu W."/>
            <person name="Upadhyaya H.D."/>
            <person name="Yang S.P."/>
            <person name="Shah T."/>
            <person name="Saxena K.B."/>
            <person name="Michael T."/>
            <person name="McCombie W.R."/>
            <person name="Yang B."/>
            <person name="Zhang G."/>
            <person name="Yang H."/>
            <person name="Wang J."/>
            <person name="Spillane C."/>
            <person name="Cook D.R."/>
            <person name="May G.D."/>
            <person name="Xu X."/>
            <person name="Jackson S.A."/>
        </authorList>
    </citation>
    <scope>NUCLEOTIDE SEQUENCE [LARGE SCALE GENOMIC DNA]</scope>
    <source>
        <strain evidence="4">cv. Asha</strain>
    </source>
</reference>
<dbReference type="InterPro" id="IPR009291">
    <property type="entry name" value="Vps62"/>
</dbReference>
<feature type="domain" description="Vacuolar protein sorting-associated protein 13 VPS13 adaptor binding" evidence="1">
    <location>
        <begin position="944"/>
        <end position="1184"/>
    </location>
</feature>
<dbReference type="EMBL" id="CM003608">
    <property type="protein sequence ID" value="KYP67013.1"/>
    <property type="molecule type" value="Genomic_DNA"/>
</dbReference>
<dbReference type="GO" id="GO:0006623">
    <property type="term" value="P:protein targeting to vacuole"/>
    <property type="evidence" value="ECO:0007669"/>
    <property type="project" value="TreeGrafter"/>
</dbReference>
<organism evidence="3 4">
    <name type="scientific">Cajanus cajan</name>
    <name type="common">Pigeon pea</name>
    <name type="synonym">Cajanus indicus</name>
    <dbReference type="NCBI Taxonomy" id="3821"/>
    <lineage>
        <taxon>Eukaryota</taxon>
        <taxon>Viridiplantae</taxon>
        <taxon>Streptophyta</taxon>
        <taxon>Embryophyta</taxon>
        <taxon>Tracheophyta</taxon>
        <taxon>Spermatophyta</taxon>
        <taxon>Magnoliopsida</taxon>
        <taxon>eudicotyledons</taxon>
        <taxon>Gunneridae</taxon>
        <taxon>Pentapetalae</taxon>
        <taxon>rosids</taxon>
        <taxon>fabids</taxon>
        <taxon>Fabales</taxon>
        <taxon>Fabaceae</taxon>
        <taxon>Papilionoideae</taxon>
        <taxon>50 kb inversion clade</taxon>
        <taxon>NPAAA clade</taxon>
        <taxon>indigoferoid/millettioid clade</taxon>
        <taxon>Phaseoleae</taxon>
        <taxon>Cajanus</taxon>
    </lineage>
</organism>
<feature type="domain" description="Intermembrane lipid transfer protein VPS13-like C-terminal" evidence="2">
    <location>
        <begin position="1990"/>
        <end position="2098"/>
    </location>
</feature>
<accession>A0A151TJ05</accession>
<dbReference type="InterPro" id="IPR056748">
    <property type="entry name" value="VPS13-like_C"/>
</dbReference>
<evidence type="ECO:0000313" key="4">
    <source>
        <dbReference type="Proteomes" id="UP000075243"/>
    </source>
</evidence>
<proteinExistence type="predicted"/>
<evidence type="ECO:0000259" key="2">
    <source>
        <dbReference type="Pfam" id="PF25037"/>
    </source>
</evidence>
<dbReference type="InterPro" id="IPR009543">
    <property type="entry name" value="VPS13_VAB"/>
</dbReference>
<dbReference type="GO" id="GO:0045053">
    <property type="term" value="P:protein retention in Golgi apparatus"/>
    <property type="evidence" value="ECO:0007669"/>
    <property type="project" value="TreeGrafter"/>
</dbReference>